<evidence type="ECO:0000259" key="9">
    <source>
        <dbReference type="SMART" id="SM00893"/>
    </source>
</evidence>
<dbReference type="EMBL" id="SDWW01000061">
    <property type="protein sequence ID" value="RYV49624.1"/>
    <property type="molecule type" value="Genomic_DNA"/>
</dbReference>
<sequence>MSTILVLTNLADGDVDTPTLELLTLARELGNPVALIVGDAPSAAVTTLGRYGVTAIHALDCPQLAGSLVTARSALVADAASAVGADVVLLAAGLENAEVAALVAAALGAALVTDAVAAATVDGALRVTKVIWAGRHTVEADVRTPRAVLTVKANAITPSPDAAGGTVLAVEVGTRTHETARDAVVTSLVADASTGGPRLSDASVVVAGGRGTDGDFTGVVALAELLGGAVGASRAAVDAGWIGIGTQVGQTGRTVSPDLYVAVGISGAIQHVAGMRTARRIVAVNSDPDAPIHRIADLGVVGDLAVILPAAVERLRAHAALEGASR</sequence>
<dbReference type="InterPro" id="IPR014730">
    <property type="entry name" value="ETF_a/b_N"/>
</dbReference>
<dbReference type="RefSeq" id="WP_130104043.1">
    <property type="nucleotide sequence ID" value="NZ_SDWW01000061.1"/>
</dbReference>
<evidence type="ECO:0000313" key="10">
    <source>
        <dbReference type="EMBL" id="RYV49624.1"/>
    </source>
</evidence>
<keyword evidence="11" id="KW-1185">Reference proteome</keyword>
<comment type="similarity">
    <text evidence="1">Belongs to the ETF alpha-subunit/FixB family.</text>
</comment>
<gene>
    <name evidence="10" type="ORF">EUA98_17815</name>
</gene>
<feature type="binding site" evidence="8">
    <location>
        <position position="285"/>
    </location>
    <ligand>
        <name>FAD</name>
        <dbReference type="ChEBI" id="CHEBI:57692"/>
    </ligand>
</feature>
<keyword evidence="3" id="KW-0813">Transport</keyword>
<dbReference type="InterPro" id="IPR014729">
    <property type="entry name" value="Rossmann-like_a/b/a_fold"/>
</dbReference>
<name>A0A4V1ZGT1_9MICO</name>
<organism evidence="10 11">
    <name type="scientific">Pengzhenrongella frigida</name>
    <dbReference type="NCBI Taxonomy" id="1259133"/>
    <lineage>
        <taxon>Bacteria</taxon>
        <taxon>Bacillati</taxon>
        <taxon>Actinomycetota</taxon>
        <taxon>Actinomycetes</taxon>
        <taxon>Micrococcales</taxon>
        <taxon>Pengzhenrongella</taxon>
    </lineage>
</organism>
<dbReference type="PANTHER" id="PTHR43153">
    <property type="entry name" value="ELECTRON TRANSFER FLAVOPROTEIN ALPHA"/>
    <property type="match status" value="1"/>
</dbReference>
<evidence type="ECO:0000256" key="1">
    <source>
        <dbReference type="ARBA" id="ARBA00005817"/>
    </source>
</evidence>
<dbReference type="SUPFAM" id="SSF52402">
    <property type="entry name" value="Adenine nucleotide alpha hydrolases-like"/>
    <property type="match status" value="1"/>
</dbReference>
<dbReference type="GO" id="GO:0033539">
    <property type="term" value="P:fatty acid beta-oxidation using acyl-CoA dehydrogenase"/>
    <property type="evidence" value="ECO:0007669"/>
    <property type="project" value="TreeGrafter"/>
</dbReference>
<dbReference type="InterPro" id="IPR029035">
    <property type="entry name" value="DHS-like_NAD/FAD-binding_dom"/>
</dbReference>
<dbReference type="PIRSF" id="PIRSF000089">
    <property type="entry name" value="Electra_flavoP_a"/>
    <property type="match status" value="1"/>
</dbReference>
<dbReference type="SMART" id="SM00893">
    <property type="entry name" value="ETF"/>
    <property type="match status" value="1"/>
</dbReference>
<keyword evidence="6" id="KW-0249">Electron transport</keyword>
<evidence type="ECO:0000313" key="11">
    <source>
        <dbReference type="Proteomes" id="UP000293764"/>
    </source>
</evidence>
<dbReference type="GO" id="GO:0050660">
    <property type="term" value="F:flavin adenine dinucleotide binding"/>
    <property type="evidence" value="ECO:0007669"/>
    <property type="project" value="InterPro"/>
</dbReference>
<evidence type="ECO:0000256" key="8">
    <source>
        <dbReference type="PIRSR" id="PIRSR000089-1"/>
    </source>
</evidence>
<dbReference type="InterPro" id="IPR018206">
    <property type="entry name" value="ETF_asu_C_CS"/>
</dbReference>
<comment type="caution">
    <text evidence="10">The sequence shown here is derived from an EMBL/GenBank/DDBJ whole genome shotgun (WGS) entry which is preliminary data.</text>
</comment>
<comment type="subunit">
    <text evidence="2">Heterodimer of an alpha and a beta subunit.</text>
</comment>
<dbReference type="Pfam" id="PF00766">
    <property type="entry name" value="ETF_alpha"/>
    <property type="match status" value="1"/>
</dbReference>
<evidence type="ECO:0000256" key="7">
    <source>
        <dbReference type="ARBA" id="ARBA00025649"/>
    </source>
</evidence>
<evidence type="ECO:0000256" key="5">
    <source>
        <dbReference type="ARBA" id="ARBA00022827"/>
    </source>
</evidence>
<dbReference type="SUPFAM" id="SSF52467">
    <property type="entry name" value="DHS-like NAD/FAD-binding domain"/>
    <property type="match status" value="1"/>
</dbReference>
<feature type="domain" description="Electron transfer flavoprotein alpha/beta-subunit N-terminal" evidence="9">
    <location>
        <begin position="4"/>
        <end position="187"/>
    </location>
</feature>
<dbReference type="Gene3D" id="3.40.50.1220">
    <property type="entry name" value="TPP-binding domain"/>
    <property type="match status" value="1"/>
</dbReference>
<comment type="function">
    <text evidence="7">The electron transfer flavoprotein serves as a specific electron acceptor for other dehydrogenases. It transfers the electrons to the main respiratory chain via ETF-ubiquinone oxidoreductase (ETF dehydrogenase).</text>
</comment>
<dbReference type="AlphaFoldDB" id="A0A4V1ZGT1"/>
<dbReference type="InterPro" id="IPR001308">
    <property type="entry name" value="ETF_a/FixB"/>
</dbReference>
<dbReference type="Proteomes" id="UP000293764">
    <property type="component" value="Unassembled WGS sequence"/>
</dbReference>
<feature type="binding site" evidence="8">
    <location>
        <begin position="247"/>
        <end position="251"/>
    </location>
    <ligand>
        <name>FAD</name>
        <dbReference type="ChEBI" id="CHEBI:57692"/>
    </ligand>
</feature>
<evidence type="ECO:0000256" key="4">
    <source>
        <dbReference type="ARBA" id="ARBA00022630"/>
    </source>
</evidence>
<keyword evidence="5 8" id="KW-0274">FAD</keyword>
<accession>A0A4V1ZGT1</accession>
<dbReference type="Pfam" id="PF01012">
    <property type="entry name" value="ETF"/>
    <property type="match status" value="1"/>
</dbReference>
<proteinExistence type="inferred from homology"/>
<feature type="binding site" evidence="8">
    <location>
        <position position="210"/>
    </location>
    <ligand>
        <name>FAD</name>
        <dbReference type="ChEBI" id="CHEBI:57692"/>
    </ligand>
</feature>
<evidence type="ECO:0000256" key="3">
    <source>
        <dbReference type="ARBA" id="ARBA00022448"/>
    </source>
</evidence>
<dbReference type="OrthoDB" id="9770286at2"/>
<comment type="cofactor">
    <cofactor evidence="8">
        <name>FAD</name>
        <dbReference type="ChEBI" id="CHEBI:57692"/>
    </cofactor>
    <text evidence="8">Binds 1 FAD per dimer.</text>
</comment>
<feature type="binding site" evidence="8">
    <location>
        <begin position="264"/>
        <end position="271"/>
    </location>
    <ligand>
        <name>FAD</name>
        <dbReference type="ChEBI" id="CHEBI:57692"/>
    </ligand>
</feature>
<dbReference type="InterPro" id="IPR014731">
    <property type="entry name" value="ETF_asu_C"/>
</dbReference>
<protein>
    <submittedName>
        <fullName evidence="10">Electron transfer flavoprotein subunit alpha/FixB family protein</fullName>
    </submittedName>
</protein>
<dbReference type="PROSITE" id="PS00696">
    <property type="entry name" value="ETF_ALPHA"/>
    <property type="match status" value="1"/>
</dbReference>
<evidence type="ECO:0000256" key="6">
    <source>
        <dbReference type="ARBA" id="ARBA00022982"/>
    </source>
</evidence>
<dbReference type="GO" id="GO:0009055">
    <property type="term" value="F:electron transfer activity"/>
    <property type="evidence" value="ECO:0007669"/>
    <property type="project" value="InterPro"/>
</dbReference>
<evidence type="ECO:0000256" key="2">
    <source>
        <dbReference type="ARBA" id="ARBA00011355"/>
    </source>
</evidence>
<keyword evidence="4" id="KW-0285">Flavoprotein</keyword>
<feature type="binding site" evidence="8">
    <location>
        <begin position="233"/>
        <end position="234"/>
    </location>
    <ligand>
        <name>FAD</name>
        <dbReference type="ChEBI" id="CHEBI:57692"/>
    </ligand>
</feature>
<dbReference type="PANTHER" id="PTHR43153:SF1">
    <property type="entry name" value="ELECTRON TRANSFER FLAVOPROTEIN SUBUNIT ALPHA, MITOCHONDRIAL"/>
    <property type="match status" value="1"/>
</dbReference>
<reference evidence="10 11" key="1">
    <citation type="submission" date="2019-01" db="EMBL/GenBank/DDBJ databases">
        <title>Novel species of Cellulomonas.</title>
        <authorList>
            <person name="Liu Q."/>
            <person name="Xin Y.-H."/>
        </authorList>
    </citation>
    <scope>NUCLEOTIDE SEQUENCE [LARGE SCALE GENOMIC DNA]</scope>
    <source>
        <strain evidence="10 11">HLT2-17</strain>
    </source>
</reference>
<dbReference type="Gene3D" id="3.40.50.620">
    <property type="entry name" value="HUPs"/>
    <property type="match status" value="1"/>
</dbReference>